<evidence type="ECO:0000259" key="2">
    <source>
        <dbReference type="Pfam" id="PF01935"/>
    </source>
</evidence>
<protein>
    <submittedName>
        <fullName evidence="3">ATP-binding protein</fullName>
    </submittedName>
</protein>
<evidence type="ECO:0000313" key="4">
    <source>
        <dbReference type="Proteomes" id="UP001601058"/>
    </source>
</evidence>
<dbReference type="Proteomes" id="UP001601058">
    <property type="component" value="Unassembled WGS sequence"/>
</dbReference>
<feature type="compositionally biased region" description="Polar residues" evidence="1">
    <location>
        <begin position="294"/>
        <end position="307"/>
    </location>
</feature>
<feature type="region of interest" description="Disordered" evidence="1">
    <location>
        <begin position="357"/>
        <end position="391"/>
    </location>
</feature>
<proteinExistence type="predicted"/>
<dbReference type="PANTHER" id="PTHR42957:SF1">
    <property type="entry name" value="HELICASE MJ1565-RELATED"/>
    <property type="match status" value="1"/>
</dbReference>
<dbReference type="RefSeq" id="WP_389221328.1">
    <property type="nucleotide sequence ID" value="NZ_JBIACJ010000008.1"/>
</dbReference>
<keyword evidence="3" id="KW-0547">Nucleotide-binding</keyword>
<evidence type="ECO:0000256" key="1">
    <source>
        <dbReference type="SAM" id="MobiDB-lite"/>
    </source>
</evidence>
<sequence length="1110" mass="123111">MSDFLDLSVKKKNAGITISNPSARVPATHKSNVPSYDTLQNQLAEASVLVDDIVLKNYLSKLTDLEVIPLDDSLKQIGNIRLFKITEMVYQNDEYSTYKLASVFNSVQNLNCGVFIVADSDGQKTDFYMGVRSLDDKRTTKSLKDTLRNALSGQFPGVKTLDLLDPQAEKILAKIEAKNIAAVSCVAKDKYENFKDNETYIQGLEKLALAMQGQRYTAVVLAKSTPTNQLLETRRAYEQIYTQLSPFANMQLSYGTNTALSISDAFSKGTTVGSSHSTNSSTQSGTSFSKGTTFNESMTTNDSKTNQSLGGVIKSGLGAVVGVAGIVATPFTGGLSLLAAGAAGAAINVIPTGTRTTGTSATTGKAETENFTSTKSETFGVSDSTNESTNENYTETKGLTTGVSDNLQLTMQNKTILNTLERIDLQLQRIDECESFGMWESAAYFLSDSQETVEMAAGTYKALMIGEKSEVEMSAINFWGNSNQKQKQLPMLRDYITNFIHPVFEYRSHSAVVPVTASSLVSGNELAIQMGLPRKSVCGFPVIEHADFGKEVVKYSRSKSTRNFALGKVFNMGKENDTDVRLDLDSLSMHTFITGSTGSGKSNTVYAMLEQLRNVYHIPFLVVEPAKGEYKDVFGQFSDVAVYGTNPKKSALLRINPFRFPADIHVLEHLDRLVEIFNVCWPMYAAMPAILKEAMEKAYIAVGWNISTSENSRGGVFPNFSDLLEQIENVINESNYSADNKGDYSGALLTRVRSLTTGLNGLIFCHDDLSDADLFDQSVIVDLSRVGSVETKSLIMGLLVMRLNEYRMAFSKTNSPLRHITVLEEAHNLLKRTSTEQVSEGSNLLGKSVELLANSIAEMRTYGEGFIIADQSPGLLDLSVIRNTNTKIILRLPEYNDRELVGLSANLNKEQIEELAKLERGVAAVYQNDWVEPVLVKINKCGIAEKEYKHDMQGDFTDKTQLRQQLLYFLIQGRVNERLRFDISEIERNIDSFQFSLRDREFVEEQVIEYHANNSLLLWSEGNFSKLARRVTNILGLRARIENIVATAADNTDLSKKLAETVRQFAPDASEQVIMTLSQCFMKDMAENKNETEVRRGIYRQWIDAEKEVR</sequence>
<feature type="region of interest" description="Disordered" evidence="1">
    <location>
        <begin position="271"/>
        <end position="307"/>
    </location>
</feature>
<comment type="caution">
    <text evidence="3">The sequence shown here is derived from an EMBL/GenBank/DDBJ whole genome shotgun (WGS) entry which is preliminary data.</text>
</comment>
<dbReference type="EMBL" id="JBIACJ010000008">
    <property type="protein sequence ID" value="MFE8697680.1"/>
    <property type="molecule type" value="Genomic_DNA"/>
</dbReference>
<feature type="domain" description="Helicase HerA central" evidence="2">
    <location>
        <begin position="566"/>
        <end position="798"/>
    </location>
</feature>
<feature type="compositionally biased region" description="Polar residues" evidence="1">
    <location>
        <begin position="369"/>
        <end position="381"/>
    </location>
</feature>
<dbReference type="Gene3D" id="3.40.50.300">
    <property type="entry name" value="P-loop containing nucleotide triphosphate hydrolases"/>
    <property type="match status" value="2"/>
</dbReference>
<dbReference type="GO" id="GO:0005524">
    <property type="term" value="F:ATP binding"/>
    <property type="evidence" value="ECO:0007669"/>
    <property type="project" value="UniProtKB-KW"/>
</dbReference>
<name>A0ABW6K411_9BACI</name>
<dbReference type="Pfam" id="PF01935">
    <property type="entry name" value="DUF87"/>
    <property type="match status" value="1"/>
</dbReference>
<feature type="compositionally biased region" description="Low complexity" evidence="1">
    <location>
        <begin position="382"/>
        <end position="391"/>
    </location>
</feature>
<organism evidence="3 4">
    <name type="scientific">Cytobacillus mangrovibacter</name>
    <dbReference type="NCBI Taxonomy" id="3299024"/>
    <lineage>
        <taxon>Bacteria</taxon>
        <taxon>Bacillati</taxon>
        <taxon>Bacillota</taxon>
        <taxon>Bacilli</taxon>
        <taxon>Bacillales</taxon>
        <taxon>Bacillaceae</taxon>
        <taxon>Cytobacillus</taxon>
    </lineage>
</organism>
<dbReference type="InterPro" id="IPR002789">
    <property type="entry name" value="HerA_central"/>
</dbReference>
<gene>
    <name evidence="3" type="ORF">ACFYKT_15180</name>
</gene>
<keyword evidence="3" id="KW-0067">ATP-binding</keyword>
<accession>A0ABW6K411</accession>
<feature type="compositionally biased region" description="Low complexity" evidence="1">
    <location>
        <begin position="271"/>
        <end position="293"/>
    </location>
</feature>
<dbReference type="InterPro" id="IPR027417">
    <property type="entry name" value="P-loop_NTPase"/>
</dbReference>
<keyword evidence="4" id="KW-1185">Reference proteome</keyword>
<dbReference type="PANTHER" id="PTHR42957">
    <property type="entry name" value="HELICASE MJ1565-RELATED"/>
    <property type="match status" value="1"/>
</dbReference>
<evidence type="ECO:0000313" key="3">
    <source>
        <dbReference type="EMBL" id="MFE8697680.1"/>
    </source>
</evidence>
<dbReference type="InterPro" id="IPR008571">
    <property type="entry name" value="HerA-like"/>
</dbReference>
<reference evidence="3 4" key="1">
    <citation type="submission" date="2024-08" db="EMBL/GenBank/DDBJ databases">
        <title>Two novel Cytobacillus novel species.</title>
        <authorList>
            <person name="Liu G."/>
        </authorList>
    </citation>
    <scope>NUCLEOTIDE SEQUENCE [LARGE SCALE GENOMIC DNA]</scope>
    <source>
        <strain evidence="3 4">FJAT-53684</strain>
    </source>
</reference>
<dbReference type="SUPFAM" id="SSF52540">
    <property type="entry name" value="P-loop containing nucleoside triphosphate hydrolases"/>
    <property type="match status" value="1"/>
</dbReference>